<dbReference type="Proteomes" id="UP000005408">
    <property type="component" value="Unassembled WGS sequence"/>
</dbReference>
<reference evidence="13" key="1">
    <citation type="submission" date="2022-08" db="UniProtKB">
        <authorList>
            <consortium name="EnsemblMetazoa"/>
        </authorList>
    </citation>
    <scope>IDENTIFICATION</scope>
    <source>
        <strain evidence="13">05x7-T-G4-1.051#20</strain>
    </source>
</reference>
<organism evidence="13 14">
    <name type="scientific">Magallana gigas</name>
    <name type="common">Pacific oyster</name>
    <name type="synonym">Crassostrea gigas</name>
    <dbReference type="NCBI Taxonomy" id="29159"/>
    <lineage>
        <taxon>Eukaryota</taxon>
        <taxon>Metazoa</taxon>
        <taxon>Spiralia</taxon>
        <taxon>Lophotrochozoa</taxon>
        <taxon>Mollusca</taxon>
        <taxon>Bivalvia</taxon>
        <taxon>Autobranchia</taxon>
        <taxon>Pteriomorphia</taxon>
        <taxon>Ostreida</taxon>
        <taxon>Ostreoidea</taxon>
        <taxon>Ostreidae</taxon>
        <taxon>Magallana</taxon>
    </lineage>
</organism>
<sequence>AVTDQAMENISDVTVEECTKSRYITPMRLKYKQNKEDKCWDLISEHDDVAVLLFNKSTDSFIFVRQFRPAIYLNNSKTEQKNDEVIIDTDKFPGSLGITYELCAGLIDKDVSPTEIAKMEIHEECGFDVPMESIEHVTSYRSGVGTTGSKQYLFYAEVTEEMRTGKGGGVVEEGEMIDVIEIPKSEVMTFVMDENINRPIGMMFAVLWYFQNKTKS</sequence>
<evidence type="ECO:0000256" key="3">
    <source>
        <dbReference type="ARBA" id="ARBA00011738"/>
    </source>
</evidence>
<dbReference type="InterPro" id="IPR015797">
    <property type="entry name" value="NUDIX_hydrolase-like_dom_sf"/>
</dbReference>
<dbReference type="SUPFAM" id="SSF55811">
    <property type="entry name" value="Nudix"/>
    <property type="match status" value="1"/>
</dbReference>
<keyword evidence="4" id="KW-0963">Cytoplasm</keyword>
<dbReference type="NCBIfam" id="TIGR00052">
    <property type="entry name" value="nudix-type nucleoside diphosphatase, YffH/AdpP family"/>
    <property type="match status" value="1"/>
</dbReference>
<evidence type="ECO:0000256" key="9">
    <source>
        <dbReference type="ARBA" id="ARBA00066480"/>
    </source>
</evidence>
<feature type="domain" description="Nudix hydrolase" evidence="12">
    <location>
        <begin position="44"/>
        <end position="204"/>
    </location>
</feature>
<keyword evidence="6" id="KW-0460">Magnesium</keyword>
<evidence type="ECO:0000313" key="13">
    <source>
        <dbReference type="EnsemblMetazoa" id="G12476.2:cds"/>
    </source>
</evidence>
<dbReference type="GO" id="GO:0006753">
    <property type="term" value="P:nucleoside phosphate metabolic process"/>
    <property type="evidence" value="ECO:0007669"/>
    <property type="project" value="TreeGrafter"/>
</dbReference>
<dbReference type="AlphaFoldDB" id="A0A8W8I409"/>
<comment type="subunit">
    <text evidence="3">Homodimer.</text>
</comment>
<dbReference type="PANTHER" id="PTHR11839:SF15">
    <property type="entry name" value="URIDINE DIPHOSPHATE GLUCOSE PYROPHOSPHATASE NUDT14"/>
    <property type="match status" value="1"/>
</dbReference>
<comment type="catalytic activity">
    <reaction evidence="7">
        <text>UDP-sugar + H2O = UMP + alpha-D-aldose 1-phosphate.</text>
        <dbReference type="EC" id="3.6.1.45"/>
    </reaction>
</comment>
<dbReference type="GO" id="GO:0005737">
    <property type="term" value="C:cytoplasm"/>
    <property type="evidence" value="ECO:0007669"/>
    <property type="project" value="UniProtKB-SubCell"/>
</dbReference>
<dbReference type="GO" id="GO:0046872">
    <property type="term" value="F:metal ion binding"/>
    <property type="evidence" value="ECO:0007669"/>
    <property type="project" value="InterPro"/>
</dbReference>
<evidence type="ECO:0000256" key="6">
    <source>
        <dbReference type="ARBA" id="ARBA00022842"/>
    </source>
</evidence>
<dbReference type="PROSITE" id="PS51462">
    <property type="entry name" value="NUDIX"/>
    <property type="match status" value="1"/>
</dbReference>
<evidence type="ECO:0000256" key="4">
    <source>
        <dbReference type="ARBA" id="ARBA00022490"/>
    </source>
</evidence>
<evidence type="ECO:0000256" key="8">
    <source>
        <dbReference type="ARBA" id="ARBA00054674"/>
    </source>
</evidence>
<evidence type="ECO:0000256" key="2">
    <source>
        <dbReference type="ARBA" id="ARBA00004496"/>
    </source>
</evidence>
<proteinExistence type="predicted"/>
<evidence type="ECO:0000256" key="5">
    <source>
        <dbReference type="ARBA" id="ARBA00022801"/>
    </source>
</evidence>
<evidence type="ECO:0000256" key="10">
    <source>
        <dbReference type="ARBA" id="ARBA00071467"/>
    </source>
</evidence>
<protein>
    <recommendedName>
        <fullName evidence="10">Uridine diphosphate glucose pyrophosphatase NUDT14</fullName>
        <ecNumber evidence="9">3.6.1.45</ecNumber>
    </recommendedName>
    <alternativeName>
        <fullName evidence="11">Nucleoside diphosphate-linked moiety X motif 14</fullName>
    </alternativeName>
</protein>
<dbReference type="Gene3D" id="3.90.79.10">
    <property type="entry name" value="Nucleoside Triphosphate Pyrophosphohydrolase"/>
    <property type="match status" value="1"/>
</dbReference>
<dbReference type="InterPro" id="IPR004385">
    <property type="entry name" value="NDP_pyrophosphatase"/>
</dbReference>
<evidence type="ECO:0000256" key="7">
    <source>
        <dbReference type="ARBA" id="ARBA00051086"/>
    </source>
</evidence>
<keyword evidence="5" id="KW-0378">Hydrolase</keyword>
<dbReference type="EnsemblMetazoa" id="G12476.2">
    <property type="protein sequence ID" value="G12476.2:cds"/>
    <property type="gene ID" value="G12476"/>
</dbReference>
<name>A0A8W8I409_MAGGI</name>
<comment type="cofactor">
    <cofactor evidence="1">
        <name>Mg(2+)</name>
        <dbReference type="ChEBI" id="CHEBI:18420"/>
    </cofactor>
</comment>
<dbReference type="InterPro" id="IPR000086">
    <property type="entry name" value="NUDIX_hydrolase_dom"/>
</dbReference>
<dbReference type="GO" id="GO:0008768">
    <property type="term" value="F:UDP-sugar diphosphatase activity"/>
    <property type="evidence" value="ECO:0007669"/>
    <property type="project" value="UniProtKB-EC"/>
</dbReference>
<accession>A0A8W8I409</accession>
<comment type="function">
    <text evidence="8">Hydrolyzes UDP-glucose to glucose 1-phosphate and UMP and ADP-ribose to ribose 5-phosphate and AMP. The physiological substrate is probably UDP-glucose. Poor activity on other substrates such as ADP-glucose, CDP-glucose, GDP-glucose and GDP-mannose.</text>
</comment>
<evidence type="ECO:0000259" key="12">
    <source>
        <dbReference type="PROSITE" id="PS51462"/>
    </source>
</evidence>
<dbReference type="PANTHER" id="PTHR11839">
    <property type="entry name" value="UDP/ADP-SUGAR PYROPHOSPHATASE"/>
    <property type="match status" value="1"/>
</dbReference>
<keyword evidence="14" id="KW-1185">Reference proteome</keyword>
<evidence type="ECO:0000256" key="1">
    <source>
        <dbReference type="ARBA" id="ARBA00001946"/>
    </source>
</evidence>
<comment type="subcellular location">
    <subcellularLocation>
        <location evidence="2">Cytoplasm</location>
    </subcellularLocation>
</comment>
<evidence type="ECO:0000313" key="14">
    <source>
        <dbReference type="Proteomes" id="UP000005408"/>
    </source>
</evidence>
<dbReference type="FunFam" id="3.90.79.10:FF:000035">
    <property type="entry name" value="Uridine diphosphate glucose pyrophosphatase"/>
    <property type="match status" value="1"/>
</dbReference>
<dbReference type="EC" id="3.6.1.45" evidence="9"/>
<evidence type="ECO:0000256" key="11">
    <source>
        <dbReference type="ARBA" id="ARBA00080475"/>
    </source>
</evidence>
<dbReference type="CDD" id="cd18887">
    <property type="entry name" value="NUDIX_UGPPase_Nudt14"/>
    <property type="match status" value="1"/>
</dbReference>
<dbReference type="GO" id="GO:0019693">
    <property type="term" value="P:ribose phosphate metabolic process"/>
    <property type="evidence" value="ECO:0007669"/>
    <property type="project" value="TreeGrafter"/>
</dbReference>